<dbReference type="Pfam" id="PF12833">
    <property type="entry name" value="HTH_18"/>
    <property type="match status" value="1"/>
</dbReference>
<keyword evidence="1" id="KW-0805">Transcription regulation</keyword>
<dbReference type="InterPro" id="IPR009057">
    <property type="entry name" value="Homeodomain-like_sf"/>
</dbReference>
<keyword evidence="6" id="KW-1185">Reference proteome</keyword>
<name>M7P1U2_9GAMM</name>
<reference evidence="5 6" key="1">
    <citation type="journal article" date="2013" name="Genome Announc.">
        <title>Draft Genome Sequence of Methylophaga lonarensis MPLT, a Haloalkaliphilic (Non-Methane-Utilizing) Methylotroph.</title>
        <authorList>
            <person name="Shetty S.A."/>
            <person name="Marathe N.P."/>
            <person name="Munot H."/>
            <person name="Antony C.P."/>
            <person name="Dhotre D.P."/>
            <person name="Murrell J.C."/>
            <person name="Shouche Y.S."/>
        </authorList>
    </citation>
    <scope>NUCLEOTIDE SEQUENCE [LARGE SCALE GENOMIC DNA]</scope>
    <source>
        <strain evidence="5 6">MPL</strain>
    </source>
</reference>
<dbReference type="PROSITE" id="PS01124">
    <property type="entry name" value="HTH_ARAC_FAMILY_2"/>
    <property type="match status" value="1"/>
</dbReference>
<dbReference type="InterPro" id="IPR009594">
    <property type="entry name" value="Tscrpt_reg_HTH_AraC_N"/>
</dbReference>
<dbReference type="InterPro" id="IPR018060">
    <property type="entry name" value="HTH_AraC"/>
</dbReference>
<evidence type="ECO:0000256" key="2">
    <source>
        <dbReference type="ARBA" id="ARBA00023125"/>
    </source>
</evidence>
<dbReference type="Proteomes" id="UP000012019">
    <property type="component" value="Unassembled WGS sequence"/>
</dbReference>
<dbReference type="PATRIC" id="fig|1286106.3.peg.1058"/>
<evidence type="ECO:0000256" key="1">
    <source>
        <dbReference type="ARBA" id="ARBA00023015"/>
    </source>
</evidence>
<keyword evidence="3" id="KW-0804">Transcription</keyword>
<evidence type="ECO:0000313" key="6">
    <source>
        <dbReference type="Proteomes" id="UP000012019"/>
    </source>
</evidence>
<dbReference type="EMBL" id="APHR01000024">
    <property type="protein sequence ID" value="EMR13432.1"/>
    <property type="molecule type" value="Genomic_DNA"/>
</dbReference>
<accession>M7P1U2</accession>
<dbReference type="PANTHER" id="PTHR46796:SF6">
    <property type="entry name" value="ARAC SUBFAMILY"/>
    <property type="match status" value="1"/>
</dbReference>
<sequence>MTLIPDYLTQSPVQSQNPETVIDRQTAMQIDKLPLEKRRERRNLLVENKLTFNGPETELSIYDTYRSASGVGLDAQQLLFCGMVTGRKVMHDFRQQQAELFLPHESYVMPPGEYVEIDFPDADERNPTTCLTIEISRDRIENISERMRDLTRLDAVDHDWEYQPRIIHTHHTDETQRLLEKLVMLFTDNHPDKEIMLDLGVSELVIRLLREQGREVLLSYCHQAPDSSGITAAISCLEKNLTAPLDIDQLCRKACMSRSRLYVEFKKQLGCTPGEFQQQIRLKSAADAIRKGQSITEACYNHGFTDLSHFSRRFNRFFGCSPSNFKANKSVTHD</sequence>
<protein>
    <submittedName>
        <fullName evidence="5">AraC family transcriptional regulator</fullName>
    </submittedName>
</protein>
<evidence type="ECO:0000256" key="3">
    <source>
        <dbReference type="ARBA" id="ARBA00023163"/>
    </source>
</evidence>
<gene>
    <name evidence="5" type="ORF">MPL1_05267</name>
</gene>
<dbReference type="SMART" id="SM00342">
    <property type="entry name" value="HTH_ARAC"/>
    <property type="match status" value="1"/>
</dbReference>
<dbReference type="eggNOG" id="COG2207">
    <property type="taxonomic scope" value="Bacteria"/>
</dbReference>
<dbReference type="Gene3D" id="1.10.10.60">
    <property type="entry name" value="Homeodomain-like"/>
    <property type="match status" value="1"/>
</dbReference>
<dbReference type="GO" id="GO:0043565">
    <property type="term" value="F:sequence-specific DNA binding"/>
    <property type="evidence" value="ECO:0007669"/>
    <property type="project" value="InterPro"/>
</dbReference>
<dbReference type="PRINTS" id="PR00032">
    <property type="entry name" value="HTHARAC"/>
</dbReference>
<dbReference type="InterPro" id="IPR018062">
    <property type="entry name" value="HTH_AraC-typ_CS"/>
</dbReference>
<feature type="domain" description="HTH araC/xylS-type" evidence="4">
    <location>
        <begin position="231"/>
        <end position="328"/>
    </location>
</feature>
<dbReference type="PANTHER" id="PTHR46796">
    <property type="entry name" value="HTH-TYPE TRANSCRIPTIONAL ACTIVATOR RHAS-RELATED"/>
    <property type="match status" value="1"/>
</dbReference>
<organism evidence="5 6">
    <name type="scientific">Methylophaga lonarensis MPL</name>
    <dbReference type="NCBI Taxonomy" id="1286106"/>
    <lineage>
        <taxon>Bacteria</taxon>
        <taxon>Pseudomonadati</taxon>
        <taxon>Pseudomonadota</taxon>
        <taxon>Gammaproteobacteria</taxon>
        <taxon>Thiotrichales</taxon>
        <taxon>Piscirickettsiaceae</taxon>
        <taxon>Methylophaga</taxon>
    </lineage>
</organism>
<dbReference type="InterPro" id="IPR050204">
    <property type="entry name" value="AraC_XylS_family_regulators"/>
</dbReference>
<dbReference type="STRING" id="1286106.MPL1_05267"/>
<keyword evidence="2" id="KW-0238">DNA-binding</keyword>
<evidence type="ECO:0000313" key="5">
    <source>
        <dbReference type="EMBL" id="EMR13432.1"/>
    </source>
</evidence>
<dbReference type="PROSITE" id="PS00041">
    <property type="entry name" value="HTH_ARAC_FAMILY_1"/>
    <property type="match status" value="1"/>
</dbReference>
<dbReference type="SUPFAM" id="SSF46689">
    <property type="entry name" value="Homeodomain-like"/>
    <property type="match status" value="2"/>
</dbReference>
<dbReference type="Pfam" id="PF06719">
    <property type="entry name" value="AraC_N"/>
    <property type="match status" value="1"/>
</dbReference>
<proteinExistence type="predicted"/>
<dbReference type="AlphaFoldDB" id="M7P1U2"/>
<comment type="caution">
    <text evidence="5">The sequence shown here is derived from an EMBL/GenBank/DDBJ whole genome shotgun (WGS) entry which is preliminary data.</text>
</comment>
<dbReference type="GO" id="GO:0003700">
    <property type="term" value="F:DNA-binding transcription factor activity"/>
    <property type="evidence" value="ECO:0007669"/>
    <property type="project" value="InterPro"/>
</dbReference>
<dbReference type="InterPro" id="IPR020449">
    <property type="entry name" value="Tscrpt_reg_AraC-type_HTH"/>
</dbReference>
<evidence type="ECO:0000259" key="4">
    <source>
        <dbReference type="PROSITE" id="PS01124"/>
    </source>
</evidence>